<sequence length="86" mass="9430">MTRSQFETMSDFADPLTAVTRRGTLVPAQREGFIELDASGERFELLGPFDNAAELGDDVEITGVVAPQGRGKRGTPAMLVRHVRRL</sequence>
<dbReference type="AlphaFoldDB" id="A0A4R4RT29"/>
<dbReference type="OrthoDB" id="5190046at2"/>
<organism evidence="1 2">
    <name type="scientific">Jiangella ureilytica</name>
    <dbReference type="NCBI Taxonomy" id="2530374"/>
    <lineage>
        <taxon>Bacteria</taxon>
        <taxon>Bacillati</taxon>
        <taxon>Actinomycetota</taxon>
        <taxon>Actinomycetes</taxon>
        <taxon>Jiangellales</taxon>
        <taxon>Jiangellaceae</taxon>
        <taxon>Jiangella</taxon>
    </lineage>
</organism>
<dbReference type="RefSeq" id="WP_131982475.1">
    <property type="nucleotide sequence ID" value="NZ_SMKL01000021.1"/>
</dbReference>
<dbReference type="Proteomes" id="UP000295621">
    <property type="component" value="Unassembled WGS sequence"/>
</dbReference>
<accession>A0A4R4RT29</accession>
<evidence type="ECO:0000313" key="2">
    <source>
        <dbReference type="Proteomes" id="UP000295621"/>
    </source>
</evidence>
<name>A0A4R4RT29_9ACTN</name>
<proteinExistence type="predicted"/>
<protein>
    <submittedName>
        <fullName evidence="1">Uncharacterized protein</fullName>
    </submittedName>
</protein>
<keyword evidence="2" id="KW-1185">Reference proteome</keyword>
<dbReference type="EMBL" id="SMKL01000021">
    <property type="protein sequence ID" value="TDC51623.1"/>
    <property type="molecule type" value="Genomic_DNA"/>
</dbReference>
<evidence type="ECO:0000313" key="1">
    <source>
        <dbReference type="EMBL" id="TDC51623.1"/>
    </source>
</evidence>
<gene>
    <name evidence="1" type="ORF">E1212_11535</name>
</gene>
<comment type="caution">
    <text evidence="1">The sequence shown here is derived from an EMBL/GenBank/DDBJ whole genome shotgun (WGS) entry which is preliminary data.</text>
</comment>
<reference evidence="1 2" key="1">
    <citation type="submission" date="2019-02" db="EMBL/GenBank/DDBJ databases">
        <title>Draft genome sequences of novel Actinobacteria.</title>
        <authorList>
            <person name="Sahin N."/>
            <person name="Ay H."/>
            <person name="Saygin H."/>
        </authorList>
    </citation>
    <scope>NUCLEOTIDE SEQUENCE [LARGE SCALE GENOMIC DNA]</scope>
    <source>
        <strain evidence="1 2">KC603</strain>
    </source>
</reference>